<evidence type="ECO:0000313" key="3">
    <source>
        <dbReference type="EMBL" id="SVC05680.1"/>
    </source>
</evidence>
<feature type="domain" description="DUF1587" evidence="1">
    <location>
        <begin position="126"/>
        <end position="190"/>
    </location>
</feature>
<protein>
    <recommendedName>
        <fullName evidence="4">DUF1587 domain-containing protein</fullName>
    </recommendedName>
</protein>
<evidence type="ECO:0000259" key="2">
    <source>
        <dbReference type="Pfam" id="PF07635"/>
    </source>
</evidence>
<organism evidence="3">
    <name type="scientific">marine metagenome</name>
    <dbReference type="NCBI Taxonomy" id="408172"/>
    <lineage>
        <taxon>unclassified sequences</taxon>
        <taxon>metagenomes</taxon>
        <taxon>ecological metagenomes</taxon>
    </lineage>
</organism>
<dbReference type="InterPro" id="IPR036909">
    <property type="entry name" value="Cyt_c-like_dom_sf"/>
</dbReference>
<dbReference type="InterPro" id="IPR013036">
    <property type="entry name" value="DUF1587"/>
</dbReference>
<dbReference type="GO" id="GO:0009055">
    <property type="term" value="F:electron transfer activity"/>
    <property type="evidence" value="ECO:0007669"/>
    <property type="project" value="InterPro"/>
</dbReference>
<dbReference type="SUPFAM" id="SSF46626">
    <property type="entry name" value="Cytochrome c"/>
    <property type="match status" value="1"/>
</dbReference>
<evidence type="ECO:0000259" key="1">
    <source>
        <dbReference type="Pfam" id="PF07626"/>
    </source>
</evidence>
<feature type="non-terminal residue" evidence="3">
    <location>
        <position position="219"/>
    </location>
</feature>
<accession>A0A382J0X9</accession>
<name>A0A382J0X9_9ZZZZ</name>
<sequence>MSTVNLVKTILLFLIAAPVCAADLAKATFERDILPVLEDYCYYCHGDGKKKGDLSLEIFKDEKNIRQNYKISEMVFKKVMAGEMPPKDRKKRPSKEEQGLVADWIRHSLDDFYANAPPDPGRVTVRRLNRNEYNNVIRDLMRVDFKPAKDFPPDDSGYGFDNIGDVLSVSTLLLEKYLSAAEKIAAQAVAVPARGKSLPRARLTEFQRQYFKYPIPADS</sequence>
<dbReference type="GO" id="GO:0020037">
    <property type="term" value="F:heme binding"/>
    <property type="evidence" value="ECO:0007669"/>
    <property type="project" value="InterPro"/>
</dbReference>
<reference evidence="3" key="1">
    <citation type="submission" date="2018-05" db="EMBL/GenBank/DDBJ databases">
        <authorList>
            <person name="Lanie J.A."/>
            <person name="Ng W.-L."/>
            <person name="Kazmierczak K.M."/>
            <person name="Andrzejewski T.M."/>
            <person name="Davidsen T.M."/>
            <person name="Wayne K.J."/>
            <person name="Tettelin H."/>
            <person name="Glass J.I."/>
            <person name="Rusch D."/>
            <person name="Podicherti R."/>
            <person name="Tsui H.-C.T."/>
            <person name="Winkler M.E."/>
        </authorList>
    </citation>
    <scope>NUCLEOTIDE SEQUENCE</scope>
</reference>
<dbReference type="EMBL" id="UINC01071056">
    <property type="protein sequence ID" value="SVC05680.1"/>
    <property type="molecule type" value="Genomic_DNA"/>
</dbReference>
<evidence type="ECO:0008006" key="4">
    <source>
        <dbReference type="Google" id="ProtNLM"/>
    </source>
</evidence>
<feature type="domain" description="Cytochrome C Planctomycete-type" evidence="2">
    <location>
        <begin position="41"/>
        <end position="88"/>
    </location>
</feature>
<dbReference type="Pfam" id="PF07635">
    <property type="entry name" value="PSCyt1"/>
    <property type="match status" value="1"/>
</dbReference>
<dbReference type="AlphaFoldDB" id="A0A382J0X9"/>
<dbReference type="Pfam" id="PF07626">
    <property type="entry name" value="PSD3"/>
    <property type="match status" value="1"/>
</dbReference>
<gene>
    <name evidence="3" type="ORF">METZ01_LOCUS258534</name>
</gene>
<dbReference type="InterPro" id="IPR011429">
    <property type="entry name" value="Cyt_c_Planctomycete-type"/>
</dbReference>
<proteinExistence type="predicted"/>